<evidence type="ECO:0000256" key="3">
    <source>
        <dbReference type="ARBA" id="ARBA00022679"/>
    </source>
</evidence>
<protein>
    <submittedName>
        <fullName evidence="6">Succinyldiaminopimelate transaminase</fullName>
    </submittedName>
</protein>
<dbReference type="GO" id="GO:0009089">
    <property type="term" value="P:lysine biosynthetic process via diaminopimelate"/>
    <property type="evidence" value="ECO:0007669"/>
    <property type="project" value="InterPro"/>
</dbReference>
<keyword evidence="8" id="KW-1185">Reference proteome</keyword>
<keyword evidence="2" id="KW-0032">Aminotransferase</keyword>
<dbReference type="Proteomes" id="UP000266483">
    <property type="component" value="Unassembled WGS sequence"/>
</dbReference>
<evidence type="ECO:0000313" key="8">
    <source>
        <dbReference type="Proteomes" id="UP000266483"/>
    </source>
</evidence>
<dbReference type="PANTHER" id="PTHR42832:SF3">
    <property type="entry name" value="L-GLUTAMINE--4-(METHYLSULFANYL)-2-OXOBUTANOATE AMINOTRANSFERASE"/>
    <property type="match status" value="1"/>
</dbReference>
<evidence type="ECO:0000313" key="7">
    <source>
        <dbReference type="Proteomes" id="UP000266206"/>
    </source>
</evidence>
<name>A0A3A1YRI1_9BURK</name>
<evidence type="ECO:0000256" key="1">
    <source>
        <dbReference type="ARBA" id="ARBA00001933"/>
    </source>
</evidence>
<dbReference type="Proteomes" id="UP000266206">
    <property type="component" value="Unassembled WGS sequence"/>
</dbReference>
<dbReference type="GO" id="GO:0009016">
    <property type="term" value="F:succinyldiaminopimelate transaminase activity"/>
    <property type="evidence" value="ECO:0007669"/>
    <property type="project" value="InterPro"/>
</dbReference>
<dbReference type="PANTHER" id="PTHR42832">
    <property type="entry name" value="AMINO ACID AMINOTRANSFERASE"/>
    <property type="match status" value="1"/>
</dbReference>
<evidence type="ECO:0000313" key="6">
    <source>
        <dbReference type="EMBL" id="RIY39788.1"/>
    </source>
</evidence>
<dbReference type="InterPro" id="IPR019878">
    <property type="entry name" value="DapC_beta/gammaproteobac"/>
</dbReference>
<keyword evidence="3" id="KW-0808">Transferase</keyword>
<evidence type="ECO:0000259" key="4">
    <source>
        <dbReference type="Pfam" id="PF00155"/>
    </source>
</evidence>
<organism evidence="6 7">
    <name type="scientific">Neopusillimonas maritima</name>
    <dbReference type="NCBI Taxonomy" id="2026239"/>
    <lineage>
        <taxon>Bacteria</taxon>
        <taxon>Pseudomonadati</taxon>
        <taxon>Pseudomonadota</taxon>
        <taxon>Betaproteobacteria</taxon>
        <taxon>Burkholderiales</taxon>
        <taxon>Alcaligenaceae</taxon>
        <taxon>Neopusillimonas</taxon>
    </lineage>
</organism>
<dbReference type="CDD" id="cd00609">
    <property type="entry name" value="AAT_like"/>
    <property type="match status" value="1"/>
</dbReference>
<dbReference type="Gene3D" id="3.40.640.10">
    <property type="entry name" value="Type I PLP-dependent aspartate aminotransferase-like (Major domain)"/>
    <property type="match status" value="1"/>
</dbReference>
<dbReference type="NCBIfam" id="TIGR03538">
    <property type="entry name" value="DapC_gpp"/>
    <property type="match status" value="1"/>
</dbReference>
<dbReference type="Gene3D" id="3.90.1150.10">
    <property type="entry name" value="Aspartate Aminotransferase, domain 1"/>
    <property type="match status" value="1"/>
</dbReference>
<accession>A0A3A1YRI1</accession>
<reference evidence="7 8" key="1">
    <citation type="submission" date="2017-08" db="EMBL/GenBank/DDBJ databases">
        <title>Pusillimonas indicus sp. nov., a member of the family Alcaligenaceae isolated from surface seawater.</title>
        <authorList>
            <person name="Li J."/>
        </authorList>
    </citation>
    <scope>NUCLEOTIDE SEQUENCE [LARGE SCALE GENOMIC DNA]</scope>
    <source>
        <strain evidence="5 8">17-4A</strain>
        <strain evidence="6 7">L52-1-41</strain>
    </source>
</reference>
<dbReference type="InterPro" id="IPR015421">
    <property type="entry name" value="PyrdxlP-dep_Trfase_major"/>
</dbReference>
<dbReference type="Pfam" id="PF00155">
    <property type="entry name" value="Aminotran_1_2"/>
    <property type="match status" value="1"/>
</dbReference>
<proteinExistence type="predicted"/>
<dbReference type="InterPro" id="IPR015424">
    <property type="entry name" value="PyrdxlP-dep_Trfase"/>
</dbReference>
<dbReference type="InterPro" id="IPR004839">
    <property type="entry name" value="Aminotransferase_I/II_large"/>
</dbReference>
<dbReference type="OrthoDB" id="9813612at2"/>
<feature type="domain" description="Aminotransferase class I/classII large" evidence="4">
    <location>
        <begin position="30"/>
        <end position="384"/>
    </location>
</feature>
<comment type="caution">
    <text evidence="6">The sequence shown here is derived from an EMBL/GenBank/DDBJ whole genome shotgun (WGS) entry which is preliminary data.</text>
</comment>
<dbReference type="EMBL" id="NQOU01000001">
    <property type="protein sequence ID" value="RII83744.1"/>
    <property type="molecule type" value="Genomic_DNA"/>
</dbReference>
<dbReference type="RefSeq" id="WP_119440612.1">
    <property type="nucleotide sequence ID" value="NZ_CP170494.1"/>
</dbReference>
<dbReference type="InterPro" id="IPR015422">
    <property type="entry name" value="PyrdxlP-dep_Trfase_small"/>
</dbReference>
<evidence type="ECO:0000256" key="2">
    <source>
        <dbReference type="ARBA" id="ARBA00022576"/>
    </source>
</evidence>
<dbReference type="EMBL" id="NQYH01000013">
    <property type="protein sequence ID" value="RIY39788.1"/>
    <property type="molecule type" value="Genomic_DNA"/>
</dbReference>
<dbReference type="SUPFAM" id="SSF53383">
    <property type="entry name" value="PLP-dependent transferases"/>
    <property type="match status" value="1"/>
</dbReference>
<evidence type="ECO:0000313" key="5">
    <source>
        <dbReference type="EMBL" id="RII83744.1"/>
    </source>
</evidence>
<dbReference type="AlphaFoldDB" id="A0A3A1YRI1"/>
<dbReference type="GO" id="GO:0030170">
    <property type="term" value="F:pyridoxal phosphate binding"/>
    <property type="evidence" value="ECO:0007669"/>
    <property type="project" value="InterPro"/>
</dbReference>
<gene>
    <name evidence="5" type="ORF">CJO09_00390</name>
    <name evidence="6" type="ORF">CJP73_13190</name>
</gene>
<dbReference type="InterPro" id="IPR050881">
    <property type="entry name" value="LL-DAP_aminotransferase"/>
</dbReference>
<comment type="cofactor">
    <cofactor evidence="1">
        <name>pyridoxal 5'-phosphate</name>
        <dbReference type="ChEBI" id="CHEBI:597326"/>
    </cofactor>
</comment>
<sequence>MNPLLGNLHPYPFEKLRQLLAQNTAAPHSDPISLSIGEPKHDTPPFIKEVLSASLDGLAAYPPTKGDAALRETIAQWIARRYDIPAPNPDTQILPALGSREALFSFTQAVIDPTANAYVVCPNPFYQIYEGAAILAGAQPYYINAEAERQFGYNWQAVPRDVWQRTRLVFVCSPGNPAGNVMTLDEWRTLFALSEEFNFVIAADECYSEIYFNDTEKPLGGLQAAQKLGRDTYKNLVCFSSLSKRSNVPGLRSGFVAGDADIMKAFLLYRTYHGSAMSAVVSQASIAAWNDEQHVVENRRLYREKFDAVLPILQPVLNVEKPQAGFYLWAATPYSDTEFALDLHTHTGVTVLPGSFLAREAHGVNPGHNRVRMALVAGKEQCIEAAHRIAAFLKQRA</sequence>